<comment type="caution">
    <text evidence="3">The sequence shown here is derived from an EMBL/GenBank/DDBJ whole genome shotgun (WGS) entry which is preliminary data.</text>
</comment>
<gene>
    <name evidence="3" type="ORF">GRI40_05125</name>
</gene>
<feature type="domain" description="Deacetylase PdaC" evidence="2">
    <location>
        <begin position="55"/>
        <end position="146"/>
    </location>
</feature>
<reference evidence="3 4" key="1">
    <citation type="submission" date="2019-12" db="EMBL/GenBank/DDBJ databases">
        <title>Genomic-based taxomic classification of the family Erythrobacteraceae.</title>
        <authorList>
            <person name="Xu L."/>
        </authorList>
    </citation>
    <scope>NUCLEOTIDE SEQUENCE [LARGE SCALE GENOMIC DNA]</scope>
    <source>
        <strain evidence="3 4">100921-2</strain>
    </source>
</reference>
<evidence type="ECO:0000259" key="2">
    <source>
        <dbReference type="Pfam" id="PF13739"/>
    </source>
</evidence>
<dbReference type="OrthoDB" id="4760806at2"/>
<keyword evidence="4" id="KW-1185">Reference proteome</keyword>
<keyword evidence="1" id="KW-0732">Signal</keyword>
<dbReference type="Proteomes" id="UP000439522">
    <property type="component" value="Unassembled WGS sequence"/>
</dbReference>
<evidence type="ECO:0000313" key="4">
    <source>
        <dbReference type="Proteomes" id="UP000439522"/>
    </source>
</evidence>
<dbReference type="Pfam" id="PF13739">
    <property type="entry name" value="PdaC"/>
    <property type="match status" value="1"/>
</dbReference>
<feature type="chain" id="PRO_5026040961" evidence="1">
    <location>
        <begin position="24"/>
        <end position="271"/>
    </location>
</feature>
<evidence type="ECO:0000313" key="3">
    <source>
        <dbReference type="EMBL" id="MXO74604.1"/>
    </source>
</evidence>
<sequence>MPTRLFLAGAAVALSSCSSPAEVAERTGAAPGATTGPAASATASARAQGNARAVSEETDLYSFKFSYPAAAGAIAPLAARLDDEAEKARAELIAEAKAAQAEAQKEGFPYHAHSYGAEWQTVADISGFLSLSNLFSTYTGGAHGMYGMQGYVWDKRAGRGFDSADLFTSKAALQSALGDALCDALNRERVEKRGAPIDPGDELFSGCPGLDEATVLVGSSNAKTFDRITVWYGPYVAGSYAEGAYELDFPMSPAMVAAVKPAYRVAFSAKR</sequence>
<proteinExistence type="predicted"/>
<dbReference type="AlphaFoldDB" id="A0A6I4TCU9"/>
<dbReference type="Gene3D" id="3.30.565.40">
    <property type="entry name" value="Fervidobacterium nodosum Rt17-B1 like"/>
    <property type="match status" value="1"/>
</dbReference>
<dbReference type="PROSITE" id="PS51257">
    <property type="entry name" value="PROKAR_LIPOPROTEIN"/>
    <property type="match status" value="1"/>
</dbReference>
<organism evidence="3 4">
    <name type="scientific">Tsuneonella aeria</name>
    <dbReference type="NCBI Taxonomy" id="1837929"/>
    <lineage>
        <taxon>Bacteria</taxon>
        <taxon>Pseudomonadati</taxon>
        <taxon>Pseudomonadota</taxon>
        <taxon>Alphaproteobacteria</taxon>
        <taxon>Sphingomonadales</taxon>
        <taxon>Erythrobacteraceae</taxon>
        <taxon>Tsuneonella</taxon>
    </lineage>
</organism>
<evidence type="ECO:0000256" key="1">
    <source>
        <dbReference type="SAM" id="SignalP"/>
    </source>
</evidence>
<dbReference type="InterPro" id="IPR025303">
    <property type="entry name" value="PdaC"/>
</dbReference>
<protein>
    <submittedName>
        <fullName evidence="3">DUF4163 domain-containing protein</fullName>
    </submittedName>
</protein>
<dbReference type="EMBL" id="WTZA01000001">
    <property type="protein sequence ID" value="MXO74604.1"/>
    <property type="molecule type" value="Genomic_DNA"/>
</dbReference>
<accession>A0A6I4TCU9</accession>
<dbReference type="RefSeq" id="WP_160610345.1">
    <property type="nucleotide sequence ID" value="NZ_WTZA01000001.1"/>
</dbReference>
<feature type="signal peptide" evidence="1">
    <location>
        <begin position="1"/>
        <end position="23"/>
    </location>
</feature>
<name>A0A6I4TCU9_9SPHN</name>